<dbReference type="SUPFAM" id="SSF51735">
    <property type="entry name" value="NAD(P)-binding Rossmann-fold domains"/>
    <property type="match status" value="1"/>
</dbReference>
<evidence type="ECO:0000259" key="1">
    <source>
        <dbReference type="Pfam" id="PF01370"/>
    </source>
</evidence>
<dbReference type="InterPro" id="IPR001509">
    <property type="entry name" value="Epimerase_deHydtase"/>
</dbReference>
<protein>
    <submittedName>
        <fullName evidence="2">NAD-dependent epimerase/dehydratase family protein</fullName>
    </submittedName>
</protein>
<dbReference type="InterPro" id="IPR051783">
    <property type="entry name" value="NAD(P)-dependent_oxidoreduct"/>
</dbReference>
<dbReference type="PANTHER" id="PTHR48079:SF6">
    <property type="entry name" value="NAD(P)-BINDING DOMAIN-CONTAINING PROTEIN-RELATED"/>
    <property type="match status" value="1"/>
</dbReference>
<name>A0ABT9HB80_9SPHN</name>
<dbReference type="InterPro" id="IPR036291">
    <property type="entry name" value="NAD(P)-bd_dom_sf"/>
</dbReference>
<dbReference type="PANTHER" id="PTHR48079">
    <property type="entry name" value="PROTEIN YEEZ"/>
    <property type="match status" value="1"/>
</dbReference>
<comment type="caution">
    <text evidence="2">The sequence shown here is derived from an EMBL/GenBank/DDBJ whole genome shotgun (WGS) entry which is preliminary data.</text>
</comment>
<organism evidence="2 3">
    <name type="scientific">Qipengyuania benthica</name>
    <dbReference type="NCBI Taxonomy" id="3067651"/>
    <lineage>
        <taxon>Bacteria</taxon>
        <taxon>Pseudomonadati</taxon>
        <taxon>Pseudomonadota</taxon>
        <taxon>Alphaproteobacteria</taxon>
        <taxon>Sphingomonadales</taxon>
        <taxon>Erythrobacteraceae</taxon>
        <taxon>Qipengyuania</taxon>
    </lineage>
</organism>
<proteinExistence type="predicted"/>
<keyword evidence="3" id="KW-1185">Reference proteome</keyword>
<dbReference type="RefSeq" id="WP_305930597.1">
    <property type="nucleotide sequence ID" value="NZ_JAVAIL010000005.1"/>
</dbReference>
<reference evidence="2 3" key="1">
    <citation type="submission" date="2023-08" db="EMBL/GenBank/DDBJ databases">
        <title>genomic of DY56.</title>
        <authorList>
            <person name="Wang Y."/>
        </authorList>
    </citation>
    <scope>NUCLEOTIDE SEQUENCE [LARGE SCALE GENOMIC DNA]</scope>
    <source>
        <strain evidence="2 3">DY56-A-20</strain>
    </source>
</reference>
<accession>A0ABT9HB80</accession>
<dbReference type="Proteomes" id="UP001235664">
    <property type="component" value="Unassembled WGS sequence"/>
</dbReference>
<dbReference type="Gene3D" id="3.40.50.720">
    <property type="entry name" value="NAD(P)-binding Rossmann-like Domain"/>
    <property type="match status" value="1"/>
</dbReference>
<sequence>MIQHVAVTGAAGFVGQAVVASLAEKGFCVRAIVRSGHANVLGSEQTIGAGNLLEAELEPLFAGCDAVVNCAARVHVLDKEAPQVAEAAYMKVNYELAIAMADAASRVGARRFVQLSSVAALTSTTTTNELVDDTTPPQPALPYGRSKLAADQALENMRSPAFSTVSLRPPAVYGPGVGAWFALLARAARVGVPLPIGRFENSRSFIFVGNLTDAIAAALAGDATGPLIVTDSPPISTADLYRKLLNLSGYNDRVLNAPRPLVAAGAKLVLGNRWSSFLGSAAYRGDRFSSLFNWRAPFPMDKGLALTMAHAR</sequence>
<feature type="domain" description="NAD-dependent epimerase/dehydratase" evidence="1">
    <location>
        <begin position="5"/>
        <end position="221"/>
    </location>
</feature>
<dbReference type="Pfam" id="PF01370">
    <property type="entry name" value="Epimerase"/>
    <property type="match status" value="1"/>
</dbReference>
<evidence type="ECO:0000313" key="2">
    <source>
        <dbReference type="EMBL" id="MDP4540590.1"/>
    </source>
</evidence>
<dbReference type="EMBL" id="JAVAIL010000005">
    <property type="protein sequence ID" value="MDP4540590.1"/>
    <property type="molecule type" value="Genomic_DNA"/>
</dbReference>
<evidence type="ECO:0000313" key="3">
    <source>
        <dbReference type="Proteomes" id="UP001235664"/>
    </source>
</evidence>
<gene>
    <name evidence="2" type="ORF">Q9K01_13235</name>
</gene>